<reference evidence="3" key="2">
    <citation type="submission" date="2015-01" db="EMBL/GenBank/DDBJ databases">
        <title>Evolutionary Origins and Diversification of the Mycorrhizal Mutualists.</title>
        <authorList>
            <consortium name="DOE Joint Genome Institute"/>
            <consortium name="Mycorrhizal Genomics Consortium"/>
            <person name="Kohler A."/>
            <person name="Kuo A."/>
            <person name="Nagy L.G."/>
            <person name="Floudas D."/>
            <person name="Copeland A."/>
            <person name="Barry K.W."/>
            <person name="Cichocki N."/>
            <person name="Veneault-Fourrey C."/>
            <person name="LaButti K."/>
            <person name="Lindquist E.A."/>
            <person name="Lipzen A."/>
            <person name="Lundell T."/>
            <person name="Morin E."/>
            <person name="Murat C."/>
            <person name="Riley R."/>
            <person name="Ohm R."/>
            <person name="Sun H."/>
            <person name="Tunlid A."/>
            <person name="Henrissat B."/>
            <person name="Grigoriev I.V."/>
            <person name="Hibbett D.S."/>
            <person name="Martin F."/>
        </authorList>
    </citation>
    <scope>NUCLEOTIDE SEQUENCE [LARGE SCALE GENOMIC DNA]</scope>
    <source>
        <strain evidence="3">Ve08.2h10</strain>
    </source>
</reference>
<dbReference type="HOGENOM" id="CLU_1005112_0_0_1"/>
<feature type="compositionally biased region" description="Polar residues" evidence="1">
    <location>
        <begin position="102"/>
        <end position="116"/>
    </location>
</feature>
<reference evidence="2 3" key="1">
    <citation type="submission" date="2014-04" db="EMBL/GenBank/DDBJ databases">
        <authorList>
            <consortium name="DOE Joint Genome Institute"/>
            <person name="Kuo A."/>
            <person name="Kohler A."/>
            <person name="Jargeat P."/>
            <person name="Nagy L.G."/>
            <person name="Floudas D."/>
            <person name="Copeland A."/>
            <person name="Barry K.W."/>
            <person name="Cichocki N."/>
            <person name="Veneault-Fourrey C."/>
            <person name="LaButti K."/>
            <person name="Lindquist E.A."/>
            <person name="Lipzen A."/>
            <person name="Lundell T."/>
            <person name="Morin E."/>
            <person name="Murat C."/>
            <person name="Sun H."/>
            <person name="Tunlid A."/>
            <person name="Henrissat B."/>
            <person name="Grigoriev I.V."/>
            <person name="Hibbett D.S."/>
            <person name="Martin F."/>
            <person name="Nordberg H.P."/>
            <person name="Cantor M.N."/>
            <person name="Hua S.X."/>
        </authorList>
    </citation>
    <scope>NUCLEOTIDE SEQUENCE [LARGE SCALE GENOMIC DNA]</scope>
    <source>
        <strain evidence="2 3">Ve08.2h10</strain>
    </source>
</reference>
<proteinExistence type="predicted"/>
<evidence type="ECO:0000313" key="2">
    <source>
        <dbReference type="EMBL" id="KIK94433.1"/>
    </source>
</evidence>
<dbReference type="Proteomes" id="UP000054538">
    <property type="component" value="Unassembled WGS sequence"/>
</dbReference>
<feature type="region of interest" description="Disordered" evidence="1">
    <location>
        <begin position="18"/>
        <end position="71"/>
    </location>
</feature>
<feature type="compositionally biased region" description="Polar residues" evidence="1">
    <location>
        <begin position="139"/>
        <end position="157"/>
    </location>
</feature>
<dbReference type="EMBL" id="KN825108">
    <property type="protein sequence ID" value="KIK94433.1"/>
    <property type="molecule type" value="Genomic_DNA"/>
</dbReference>
<dbReference type="AlphaFoldDB" id="A0A0D0DQ89"/>
<gene>
    <name evidence="2" type="ORF">PAXRUDRAFT_449286</name>
</gene>
<accession>A0A0D0DQ89</accession>
<dbReference type="InParanoid" id="A0A0D0DQ89"/>
<evidence type="ECO:0000256" key="1">
    <source>
        <dbReference type="SAM" id="MobiDB-lite"/>
    </source>
</evidence>
<dbReference type="OrthoDB" id="10548759at2759"/>
<feature type="region of interest" description="Disordered" evidence="1">
    <location>
        <begin position="87"/>
        <end position="116"/>
    </location>
</feature>
<keyword evidence="3" id="KW-1185">Reference proteome</keyword>
<protein>
    <submittedName>
        <fullName evidence="2">Uncharacterized protein</fullName>
    </submittedName>
</protein>
<name>A0A0D0DQ89_9AGAM</name>
<sequence>MPTGKAQLHEIATLSTLSTPSNIRLRETHDVQSLPRAAQQGNHTTSSRLSPSRDSFPKSTSVHKTKGVARHTESIVATRRQLFVSPAVKTSPVSRHGDSPAQRITATSTHPQQSEHATMHTTLVVDPSVGASTGTATLTLRNDVPQSPASPSSNGDPSTPRRERPNRIPIEHRLRADEEHTSTPHPHAHLSNSQADDIVQVPREGRNERALAPTLPPASTITRPTGSHWTAVFGPSEPSEASVSSSDIRLRAASTSSNVSQARRPSLIFFLTLLCLP</sequence>
<organism evidence="2 3">
    <name type="scientific">Paxillus rubicundulus Ve08.2h10</name>
    <dbReference type="NCBI Taxonomy" id="930991"/>
    <lineage>
        <taxon>Eukaryota</taxon>
        <taxon>Fungi</taxon>
        <taxon>Dikarya</taxon>
        <taxon>Basidiomycota</taxon>
        <taxon>Agaricomycotina</taxon>
        <taxon>Agaricomycetes</taxon>
        <taxon>Agaricomycetidae</taxon>
        <taxon>Boletales</taxon>
        <taxon>Paxilineae</taxon>
        <taxon>Paxillaceae</taxon>
        <taxon>Paxillus</taxon>
    </lineage>
</organism>
<feature type="region of interest" description="Disordered" evidence="1">
    <location>
        <begin position="139"/>
        <end position="169"/>
    </location>
</feature>
<feature type="compositionally biased region" description="Basic and acidic residues" evidence="1">
    <location>
        <begin position="159"/>
        <end position="169"/>
    </location>
</feature>
<evidence type="ECO:0000313" key="3">
    <source>
        <dbReference type="Proteomes" id="UP000054538"/>
    </source>
</evidence>
<feature type="compositionally biased region" description="Polar residues" evidence="1">
    <location>
        <begin position="39"/>
        <end position="60"/>
    </location>
</feature>